<feature type="transmembrane region" description="Helical" evidence="1">
    <location>
        <begin position="412"/>
        <end position="434"/>
    </location>
</feature>
<proteinExistence type="predicted"/>
<feature type="transmembrane region" description="Helical" evidence="1">
    <location>
        <begin position="483"/>
        <end position="502"/>
    </location>
</feature>
<feature type="transmembrane region" description="Helical" evidence="1">
    <location>
        <begin position="185"/>
        <end position="206"/>
    </location>
</feature>
<name>A0ABT7DKR7_9ACTN</name>
<evidence type="ECO:0000256" key="1">
    <source>
        <dbReference type="SAM" id="Phobius"/>
    </source>
</evidence>
<keyword evidence="1" id="KW-0472">Membrane</keyword>
<organism evidence="2 3">
    <name type="scientific">Gordonibacter faecis</name>
    <dbReference type="NCBI Taxonomy" id="3047475"/>
    <lineage>
        <taxon>Bacteria</taxon>
        <taxon>Bacillati</taxon>
        <taxon>Actinomycetota</taxon>
        <taxon>Coriobacteriia</taxon>
        <taxon>Eggerthellales</taxon>
        <taxon>Eggerthellaceae</taxon>
        <taxon>Gordonibacter</taxon>
    </lineage>
</organism>
<evidence type="ECO:0008006" key="4">
    <source>
        <dbReference type="Google" id="ProtNLM"/>
    </source>
</evidence>
<feature type="transmembrane region" description="Helical" evidence="1">
    <location>
        <begin position="368"/>
        <end position="391"/>
    </location>
</feature>
<gene>
    <name evidence="2" type="ORF">QNJ86_03445</name>
</gene>
<keyword evidence="3" id="KW-1185">Reference proteome</keyword>
<feature type="transmembrane region" description="Helical" evidence="1">
    <location>
        <begin position="67"/>
        <end position="85"/>
    </location>
</feature>
<feature type="transmembrane region" description="Helical" evidence="1">
    <location>
        <begin position="440"/>
        <end position="462"/>
    </location>
</feature>
<dbReference type="Proteomes" id="UP001232750">
    <property type="component" value="Unassembled WGS sequence"/>
</dbReference>
<evidence type="ECO:0000313" key="2">
    <source>
        <dbReference type="EMBL" id="MDJ1649847.1"/>
    </source>
</evidence>
<dbReference type="EMBL" id="JASJEU010000006">
    <property type="protein sequence ID" value="MDJ1649847.1"/>
    <property type="molecule type" value="Genomic_DNA"/>
</dbReference>
<keyword evidence="1" id="KW-1133">Transmembrane helix</keyword>
<protein>
    <recommendedName>
        <fullName evidence="4">ABC transporter permease</fullName>
    </recommendedName>
</protein>
<reference evidence="2 3" key="1">
    <citation type="submission" date="2023-05" db="EMBL/GenBank/DDBJ databases">
        <title>Gordonibacter KGMB12511T sp. nov., isolated from faeces of healthy Korean.</title>
        <authorList>
            <person name="Kim H.S."/>
            <person name="Kim J.-S."/>
            <person name="Suh M.K."/>
            <person name="Eom M.K."/>
            <person name="Do H.E."/>
            <person name="Lee J.-S."/>
        </authorList>
    </citation>
    <scope>NUCLEOTIDE SEQUENCE [LARGE SCALE GENOMIC DNA]</scope>
    <source>
        <strain evidence="2 3">KGMB12511</strain>
    </source>
</reference>
<keyword evidence="1" id="KW-0812">Transmembrane</keyword>
<accession>A0ABT7DKR7</accession>
<feature type="transmembrane region" description="Helical" evidence="1">
    <location>
        <begin position="160"/>
        <end position="178"/>
    </location>
</feature>
<feature type="transmembrane region" description="Helical" evidence="1">
    <location>
        <begin position="246"/>
        <end position="272"/>
    </location>
</feature>
<sequence length="535" mass="54428">MRAFILLLKVQLLGLFGVNKALHANPGRAKRTLGLVALAVVGIVALVAAYVGSVATSLVQFGLGDSIPLIAVLAGSLAGAVAAFLKANGVLFGFRDYDLVMSLPVPTAVVVLSRIASLYAMGAAFGLLVMVPAFVVYAGSVGVPAVGVLCMALSVVLAPLAPLAGAVVLAALVAVVSSRFRHANVVMALLSMVLLVGFLGLYFAVIGGSGGDLATLAAMGADKVELLGVVYPPAVWAANAIAQGDVLAFALFAGVNVAAALVLVAVLAQLFVPVNALFMASHAGGTFSFEDGRGRRGRAAAAGARSPFRALLAKEARLLMATPIYFLNGCMGYVLVVVGTAALLVASLTGVLPLNELPAELVPFIGQAVPWALAFFVGIMSTTVAAVSLEGSARWLMLTAPVPARTILAAKAALNLAFAVPAIVVSGVLVAIAFPLDALSLVGVFVVPLALALFSTFMGLALDAQRPRYDWTSPYEPVKRGMPVFVIAFGGVVLVGLGFAVAAIGGTLASLVLAVVVAGVFLAAYRQTVQRGLTN</sequence>
<dbReference type="RefSeq" id="WP_283831191.1">
    <property type="nucleotide sequence ID" value="NZ_JASJEU010000006.1"/>
</dbReference>
<feature type="transmembrane region" description="Helical" evidence="1">
    <location>
        <begin position="508"/>
        <end position="525"/>
    </location>
</feature>
<feature type="transmembrane region" description="Helical" evidence="1">
    <location>
        <begin position="34"/>
        <end position="55"/>
    </location>
</feature>
<comment type="caution">
    <text evidence="2">The sequence shown here is derived from an EMBL/GenBank/DDBJ whole genome shotgun (WGS) entry which is preliminary data.</text>
</comment>
<feature type="transmembrane region" description="Helical" evidence="1">
    <location>
        <begin position="324"/>
        <end position="348"/>
    </location>
</feature>
<evidence type="ECO:0000313" key="3">
    <source>
        <dbReference type="Proteomes" id="UP001232750"/>
    </source>
</evidence>